<dbReference type="InterPro" id="IPR036259">
    <property type="entry name" value="MFS_trans_sf"/>
</dbReference>
<dbReference type="InterPro" id="IPR051788">
    <property type="entry name" value="MFS_Transporter"/>
</dbReference>
<dbReference type="PANTHER" id="PTHR23514:SF3">
    <property type="entry name" value="BYPASS OF STOP CODON PROTEIN 6"/>
    <property type="match status" value="1"/>
</dbReference>
<feature type="transmembrane region" description="Helical" evidence="7">
    <location>
        <begin position="158"/>
        <end position="178"/>
    </location>
</feature>
<feature type="transmembrane region" description="Helical" evidence="7">
    <location>
        <begin position="307"/>
        <end position="326"/>
    </location>
</feature>
<feature type="transmembrane region" description="Helical" evidence="7">
    <location>
        <begin position="12"/>
        <end position="31"/>
    </location>
</feature>
<proteinExistence type="inferred from homology"/>
<dbReference type="GO" id="GO:0022857">
    <property type="term" value="F:transmembrane transporter activity"/>
    <property type="evidence" value="ECO:0007669"/>
    <property type="project" value="InterPro"/>
</dbReference>
<keyword evidence="4 7" id="KW-0812">Transmembrane</keyword>
<evidence type="ECO:0000313" key="10">
    <source>
        <dbReference type="EMBL" id="BBN97677.1"/>
    </source>
</evidence>
<dbReference type="RefSeq" id="WP_028976933.1">
    <property type="nucleotide sequence ID" value="NZ_AP021853.1"/>
</dbReference>
<feature type="transmembrane region" description="Helical" evidence="7">
    <location>
        <begin position="338"/>
        <end position="359"/>
    </location>
</feature>
<feature type="domain" description="Major facilitator superfamily (MFS) profile" evidence="8">
    <location>
        <begin position="9"/>
        <end position="388"/>
    </location>
</feature>
<dbReference type="PROSITE" id="PS51168">
    <property type="entry name" value="CHORISMATE_MUT_2"/>
    <property type="match status" value="1"/>
</dbReference>
<dbReference type="Pfam" id="PF07690">
    <property type="entry name" value="MFS_1"/>
    <property type="match status" value="1"/>
</dbReference>
<evidence type="ECO:0000256" key="6">
    <source>
        <dbReference type="ARBA" id="ARBA00023136"/>
    </source>
</evidence>
<evidence type="ECO:0000256" key="1">
    <source>
        <dbReference type="ARBA" id="ARBA00004651"/>
    </source>
</evidence>
<dbReference type="Proteomes" id="UP000326951">
    <property type="component" value="Chromosome"/>
</dbReference>
<dbReference type="InterPro" id="IPR011701">
    <property type="entry name" value="MFS"/>
</dbReference>
<dbReference type="SUPFAM" id="SSF48600">
    <property type="entry name" value="Chorismate mutase II"/>
    <property type="match status" value="1"/>
</dbReference>
<dbReference type="Pfam" id="PF01817">
    <property type="entry name" value="CM_2"/>
    <property type="match status" value="1"/>
</dbReference>
<feature type="transmembrane region" description="Helical" evidence="7">
    <location>
        <begin position="207"/>
        <end position="228"/>
    </location>
</feature>
<gene>
    <name evidence="10" type="ORF">St703_03820</name>
</gene>
<evidence type="ECO:0000256" key="2">
    <source>
        <dbReference type="ARBA" id="ARBA00008335"/>
    </source>
</evidence>
<feature type="transmembrane region" description="Helical" evidence="7">
    <location>
        <begin position="75"/>
        <end position="92"/>
    </location>
</feature>
<dbReference type="GO" id="GO:0046417">
    <property type="term" value="P:chorismate metabolic process"/>
    <property type="evidence" value="ECO:0007669"/>
    <property type="project" value="InterPro"/>
</dbReference>
<accession>A0A5K7WTK7</accession>
<dbReference type="InterPro" id="IPR036979">
    <property type="entry name" value="CM_dom_sf"/>
</dbReference>
<dbReference type="Gene3D" id="1.20.59.10">
    <property type="entry name" value="Chorismate mutase"/>
    <property type="match status" value="1"/>
</dbReference>
<feature type="transmembrane region" description="Helical" evidence="7">
    <location>
        <begin position="98"/>
        <end position="121"/>
    </location>
</feature>
<evidence type="ECO:0000256" key="3">
    <source>
        <dbReference type="ARBA" id="ARBA00022448"/>
    </source>
</evidence>
<evidence type="ECO:0000313" key="11">
    <source>
        <dbReference type="Proteomes" id="UP000326951"/>
    </source>
</evidence>
<dbReference type="GO" id="GO:0005886">
    <property type="term" value="C:plasma membrane"/>
    <property type="evidence" value="ECO:0007669"/>
    <property type="project" value="UniProtKB-SubCell"/>
</dbReference>
<feature type="transmembrane region" description="Helical" evidence="7">
    <location>
        <begin position="43"/>
        <end position="63"/>
    </location>
</feature>
<organism evidence="10 11">
    <name type="scientific">Sporolactobacillus terrae</name>
    <dbReference type="NCBI Taxonomy" id="269673"/>
    <lineage>
        <taxon>Bacteria</taxon>
        <taxon>Bacillati</taxon>
        <taxon>Bacillota</taxon>
        <taxon>Bacilli</taxon>
        <taxon>Bacillales</taxon>
        <taxon>Sporolactobacillaceae</taxon>
        <taxon>Sporolactobacillus</taxon>
    </lineage>
</organism>
<reference evidence="10 11" key="1">
    <citation type="submission" date="2019-09" db="EMBL/GenBank/DDBJ databases">
        <title>Complete genome sequence of Sporolactobacillus terrae 70-3.</title>
        <authorList>
            <person name="Tanaka N."/>
            <person name="Shiwa Y."/>
            <person name="Fujita N."/>
            <person name="Tanasupawat S."/>
        </authorList>
    </citation>
    <scope>NUCLEOTIDE SEQUENCE [LARGE SCALE GENOMIC DNA]</scope>
    <source>
        <strain evidence="10 11">70-3</strain>
    </source>
</reference>
<dbReference type="SUPFAM" id="SSF103473">
    <property type="entry name" value="MFS general substrate transporter"/>
    <property type="match status" value="1"/>
</dbReference>
<feature type="transmembrane region" description="Helical" evidence="7">
    <location>
        <begin position="365"/>
        <end position="384"/>
    </location>
</feature>
<dbReference type="InterPro" id="IPR002701">
    <property type="entry name" value="CM_II_prokaryot"/>
</dbReference>
<feature type="transmembrane region" description="Helical" evidence="7">
    <location>
        <begin position="280"/>
        <end position="301"/>
    </location>
</feature>
<dbReference type="PANTHER" id="PTHR23514">
    <property type="entry name" value="BYPASS OF STOP CODON PROTEIN 6"/>
    <property type="match status" value="1"/>
</dbReference>
<dbReference type="Gene3D" id="1.20.1250.20">
    <property type="entry name" value="MFS general substrate transporter like domains"/>
    <property type="match status" value="2"/>
</dbReference>
<comment type="subcellular location">
    <subcellularLocation>
        <location evidence="1">Cell membrane</location>
        <topology evidence="1">Multi-pass membrane protein</topology>
    </subcellularLocation>
</comment>
<keyword evidence="5 7" id="KW-1133">Transmembrane helix</keyword>
<keyword evidence="6 7" id="KW-0472">Membrane</keyword>
<feature type="transmembrane region" description="Helical" evidence="7">
    <location>
        <begin position="133"/>
        <end position="152"/>
    </location>
</feature>
<evidence type="ECO:0000259" key="8">
    <source>
        <dbReference type="PROSITE" id="PS50850"/>
    </source>
</evidence>
<evidence type="ECO:0000256" key="4">
    <source>
        <dbReference type="ARBA" id="ARBA00022692"/>
    </source>
</evidence>
<protein>
    <submittedName>
        <fullName evidence="10">MFS transporter</fullName>
    </submittedName>
</protein>
<sequence length="486" mass="54238">MNRSNKVRLSLILYLNYFVHGIGLIILTQNMKTLSGEWGTPLAVVSFAISGMGIGKLIAYYALGSLSDRYGRKALVVFGMGLYVVFFFGITLTHDFHIAYLLTILAGMANSALDSGTYPTFLEMNGNNGAYNILIKAAMSLGEFVLPIYIGLNENLGGWYGMSFIITGAILLINLILISRTKFPQRPKTEKQISQRLFSERLTAPKIGMLIILSIYGYTSMAVMILFTQWITLYGIDFLGMNNLQAHFLLSLYSMGSIIGVLLIFSILQRGLIRDIRLIVGLNGLSVLNLLVICFSTHPLLVSITSFLFGVTAAGGVMQVGLNIFSAMFPHAKGRVTGIYFSFGSIALFTVPIITGMLSKISTAAALRFDIVLALISLVIWVIGHRLMDSIESSDLSRERRQINSIDFFILKLLQRRFKHVRAIGLKKIQQNGTIFDSAREKEILDKIEQKIRDKENSRYYQSIFKSIMTSSKNYQSEIQEKGRVQ</sequence>
<name>A0A5K7WTK7_9BACL</name>
<evidence type="ECO:0000259" key="9">
    <source>
        <dbReference type="PROSITE" id="PS51168"/>
    </source>
</evidence>
<dbReference type="InterPro" id="IPR036263">
    <property type="entry name" value="Chorismate_II_sf"/>
</dbReference>
<dbReference type="PROSITE" id="PS50850">
    <property type="entry name" value="MFS"/>
    <property type="match status" value="1"/>
</dbReference>
<dbReference type="GO" id="GO:0004106">
    <property type="term" value="F:chorismate mutase activity"/>
    <property type="evidence" value="ECO:0007669"/>
    <property type="project" value="InterPro"/>
</dbReference>
<dbReference type="EMBL" id="AP021853">
    <property type="protein sequence ID" value="BBN97677.1"/>
    <property type="molecule type" value="Genomic_DNA"/>
</dbReference>
<dbReference type="SMART" id="SM00830">
    <property type="entry name" value="CM_2"/>
    <property type="match status" value="1"/>
</dbReference>
<keyword evidence="3" id="KW-0813">Transport</keyword>
<evidence type="ECO:0000256" key="5">
    <source>
        <dbReference type="ARBA" id="ARBA00022989"/>
    </source>
</evidence>
<dbReference type="AlphaFoldDB" id="A0A5K7WTK7"/>
<dbReference type="InterPro" id="IPR020846">
    <property type="entry name" value="MFS_dom"/>
</dbReference>
<evidence type="ECO:0000256" key="7">
    <source>
        <dbReference type="SAM" id="Phobius"/>
    </source>
</evidence>
<comment type="similarity">
    <text evidence="2">Belongs to the major facilitator superfamily.</text>
</comment>
<feature type="domain" description="Chorismate mutase" evidence="9">
    <location>
        <begin position="390"/>
        <end position="480"/>
    </location>
</feature>
<feature type="transmembrane region" description="Helical" evidence="7">
    <location>
        <begin position="248"/>
        <end position="268"/>
    </location>
</feature>